<evidence type="ECO:0000313" key="1">
    <source>
        <dbReference type="EMBL" id="RAL65379.1"/>
    </source>
</evidence>
<comment type="caution">
    <text evidence="1">The sequence shown here is derived from an EMBL/GenBank/DDBJ whole genome shotgun (WGS) entry which is preliminary data.</text>
</comment>
<organism evidence="1 2">
    <name type="scientific">Monilinia fructigena</name>
    <dbReference type="NCBI Taxonomy" id="38457"/>
    <lineage>
        <taxon>Eukaryota</taxon>
        <taxon>Fungi</taxon>
        <taxon>Dikarya</taxon>
        <taxon>Ascomycota</taxon>
        <taxon>Pezizomycotina</taxon>
        <taxon>Leotiomycetes</taxon>
        <taxon>Helotiales</taxon>
        <taxon>Sclerotiniaceae</taxon>
        <taxon>Monilinia</taxon>
    </lineage>
</organism>
<evidence type="ECO:0000313" key="2">
    <source>
        <dbReference type="Proteomes" id="UP000249056"/>
    </source>
</evidence>
<gene>
    <name evidence="1" type="ORF">DID88_000947</name>
</gene>
<sequence>MSTPQPSDAGSSWAGWAISSFTNKLAAATGEIQPSGAVTTPDALLTSARQETNLADQLNLRQLYIAKQ</sequence>
<dbReference type="AlphaFoldDB" id="A0A395J418"/>
<proteinExistence type="predicted"/>
<reference evidence="1 2" key="1">
    <citation type="submission" date="2018-06" db="EMBL/GenBank/DDBJ databases">
        <title>Genome Sequence of the Brown Rot Fungal Pathogen Monilinia fructigena.</title>
        <authorList>
            <person name="Landi L."/>
            <person name="De Miccolis Angelini R.M."/>
            <person name="Pollastro S."/>
            <person name="Abate D."/>
            <person name="Faretra F."/>
            <person name="Romanazzi G."/>
        </authorList>
    </citation>
    <scope>NUCLEOTIDE SEQUENCE [LARGE SCALE GENOMIC DNA]</scope>
    <source>
        <strain evidence="1 2">Mfrg269</strain>
    </source>
</reference>
<protein>
    <submittedName>
        <fullName evidence="1">Uncharacterized protein</fullName>
    </submittedName>
</protein>
<accession>A0A395J418</accession>
<name>A0A395J418_9HELO</name>
<dbReference type="EMBL" id="QKRW01000010">
    <property type="protein sequence ID" value="RAL65379.1"/>
    <property type="molecule type" value="Genomic_DNA"/>
</dbReference>
<dbReference type="Proteomes" id="UP000249056">
    <property type="component" value="Unassembled WGS sequence"/>
</dbReference>
<keyword evidence="2" id="KW-1185">Reference proteome</keyword>